<feature type="compositionally biased region" description="Polar residues" evidence="4">
    <location>
        <begin position="216"/>
        <end position="233"/>
    </location>
</feature>
<sequence>MADRDQTETSPGAESVGQEAGPGAFTGRRALSKSANDAGGTLHAVAAGNTTALTQLLGVSAIVDQAALERQVMAQADRMLTANEQAKERRRLDRTTTQIRRLEDHIAKALDRIERSRTVDQQSTHEKTLAKYETELSTVLADKQAIELRLQGLEAPSDGGQPLGPSSSGRAIESRRDRLIRTGKITPFASVDEEAPPATQPEWADAEDQRLAASRASVSSPEISLQGAAQPSMPSEDPATDAVHKDDGDELFYQTRLDKWAQQRHHLRQRVHPTCTDSSEPVERLTTSAADEPFLPHPSIPDLVISKRFRIPGDIHHRLFDYQKTCLRWLWELHTQKAGGIIGDEMGLGKTVQLIAFLGGMYYSQLLRGTRRHFHNQGDSSAAPPSVLLPSLIVCPATIMKQWVCEFHQWWPPLKVSVLHATGSARLYGSDQPPSSATGRPGGKRRRQRASGRGSDTSEPDDSDWEQPLFDTADNREKLQPASKHRRMAPASKRTADARSSAPAATPSPWAHSLIDRVFASGGHVLVTTYAGMRLYRQKLLSKRWGYVVLDEGHQIRNPDAEITLVCKQVKTSHRIILSGTPIQNNLTELWSLFDFVFPGRLGTLPVFQEQFSTPISLGGFANANNYQVQTAYKCACVLRDLIDPYLLRRLKADVACDLPDKQEQVLFCSLTPAQRRVYQEFLNSGEMESILEGRRQMLYGIDIVRKICNHPDLLMLPKSGIDPAAQFDEAADGRHRCGPETSKAATNKVDDFNRRRHHPRSRSASAQQTATAASGAFLAPSRHLPLHKVTDPQFGAVERSGKMLVVQMLLKMWAPQGHRALLFSQTRQMLDLLERM</sequence>
<organism evidence="6 7">
    <name type="scientific">Dimargaris verticillata</name>
    <dbReference type="NCBI Taxonomy" id="2761393"/>
    <lineage>
        <taxon>Eukaryota</taxon>
        <taxon>Fungi</taxon>
        <taxon>Fungi incertae sedis</taxon>
        <taxon>Zoopagomycota</taxon>
        <taxon>Kickxellomycotina</taxon>
        <taxon>Dimargaritomycetes</taxon>
        <taxon>Dimargaritales</taxon>
        <taxon>Dimargaritaceae</taxon>
        <taxon>Dimargaris</taxon>
    </lineage>
</organism>
<evidence type="ECO:0000256" key="1">
    <source>
        <dbReference type="ARBA" id="ARBA00022741"/>
    </source>
</evidence>
<dbReference type="AlphaFoldDB" id="A0A9W8E6D8"/>
<feature type="non-terminal residue" evidence="6">
    <location>
        <position position="1"/>
    </location>
</feature>
<evidence type="ECO:0000313" key="7">
    <source>
        <dbReference type="Proteomes" id="UP001151582"/>
    </source>
</evidence>
<dbReference type="GO" id="GO:0008094">
    <property type="term" value="F:ATP-dependent activity, acting on DNA"/>
    <property type="evidence" value="ECO:0007669"/>
    <property type="project" value="TreeGrafter"/>
</dbReference>
<dbReference type="SUPFAM" id="SSF52540">
    <property type="entry name" value="P-loop containing nucleoside triphosphate hydrolases"/>
    <property type="match status" value="2"/>
</dbReference>
<dbReference type="OrthoDB" id="413460at2759"/>
<dbReference type="Pfam" id="PF00176">
    <property type="entry name" value="SNF2-rel_dom"/>
    <property type="match status" value="1"/>
</dbReference>
<feature type="region of interest" description="Disordered" evidence="4">
    <location>
        <begin position="427"/>
        <end position="508"/>
    </location>
</feature>
<evidence type="ECO:0000256" key="3">
    <source>
        <dbReference type="SAM" id="Coils"/>
    </source>
</evidence>
<name>A0A9W8E6D8_9FUNG</name>
<dbReference type="Gene3D" id="3.40.50.10810">
    <property type="entry name" value="Tandem AAA-ATPase domain"/>
    <property type="match status" value="2"/>
</dbReference>
<reference evidence="6" key="1">
    <citation type="submission" date="2022-07" db="EMBL/GenBank/DDBJ databases">
        <title>Phylogenomic reconstructions and comparative analyses of Kickxellomycotina fungi.</title>
        <authorList>
            <person name="Reynolds N.K."/>
            <person name="Stajich J.E."/>
            <person name="Barry K."/>
            <person name="Grigoriev I.V."/>
            <person name="Crous P."/>
            <person name="Smith M.E."/>
        </authorList>
    </citation>
    <scope>NUCLEOTIDE SEQUENCE</scope>
    <source>
        <strain evidence="6">RSA 567</strain>
    </source>
</reference>
<protein>
    <submittedName>
        <fullName evidence="6">DNA repair protein rhp26</fullName>
    </submittedName>
</protein>
<dbReference type="InterPro" id="IPR038718">
    <property type="entry name" value="SNF2-like_sf"/>
</dbReference>
<dbReference type="PROSITE" id="PS51192">
    <property type="entry name" value="HELICASE_ATP_BIND_1"/>
    <property type="match status" value="1"/>
</dbReference>
<dbReference type="CDD" id="cd18000">
    <property type="entry name" value="DEXHc_ERCC6"/>
    <property type="match status" value="1"/>
</dbReference>
<dbReference type="GO" id="GO:0005634">
    <property type="term" value="C:nucleus"/>
    <property type="evidence" value="ECO:0007669"/>
    <property type="project" value="TreeGrafter"/>
</dbReference>
<dbReference type="SMART" id="SM00487">
    <property type="entry name" value="DEXDc"/>
    <property type="match status" value="1"/>
</dbReference>
<dbReference type="Gene3D" id="3.40.50.300">
    <property type="entry name" value="P-loop containing nucleotide triphosphate hydrolases"/>
    <property type="match status" value="2"/>
</dbReference>
<comment type="caution">
    <text evidence="6">The sequence shown here is derived from an EMBL/GenBank/DDBJ whole genome shotgun (WGS) entry which is preliminary data.</text>
</comment>
<dbReference type="GO" id="GO:0006283">
    <property type="term" value="P:transcription-coupled nucleotide-excision repair"/>
    <property type="evidence" value="ECO:0007669"/>
    <property type="project" value="TreeGrafter"/>
</dbReference>
<feature type="compositionally biased region" description="Low complexity" evidence="4">
    <location>
        <begin position="763"/>
        <end position="772"/>
    </location>
</feature>
<evidence type="ECO:0000256" key="4">
    <source>
        <dbReference type="SAM" id="MobiDB-lite"/>
    </source>
</evidence>
<feature type="region of interest" description="Disordered" evidence="4">
    <location>
        <begin position="753"/>
        <end position="772"/>
    </location>
</feature>
<dbReference type="InterPro" id="IPR050496">
    <property type="entry name" value="SNF2_RAD54_helicase_repair"/>
</dbReference>
<feature type="coiled-coil region" evidence="3">
    <location>
        <begin position="85"/>
        <end position="119"/>
    </location>
</feature>
<dbReference type="InterPro" id="IPR014001">
    <property type="entry name" value="Helicase_ATP-bd"/>
</dbReference>
<keyword evidence="7" id="KW-1185">Reference proteome</keyword>
<dbReference type="Proteomes" id="UP001151582">
    <property type="component" value="Unassembled WGS sequence"/>
</dbReference>
<evidence type="ECO:0000313" key="6">
    <source>
        <dbReference type="EMBL" id="KAJ1972952.1"/>
    </source>
</evidence>
<feature type="compositionally biased region" description="Low complexity" evidence="4">
    <location>
        <begin position="498"/>
        <end position="508"/>
    </location>
</feature>
<dbReference type="FunFam" id="3.40.50.10810:FF:000094">
    <property type="entry name" value="DNA excision repair protein ERCC-6"/>
    <property type="match status" value="1"/>
</dbReference>
<dbReference type="Gene3D" id="1.20.120.850">
    <property type="entry name" value="SWI2/SNF2 ATPases, N-terminal domain"/>
    <property type="match status" value="1"/>
</dbReference>
<feature type="region of interest" description="Disordered" evidence="4">
    <location>
        <begin position="1"/>
        <end position="34"/>
    </location>
</feature>
<accession>A0A9W8E6D8</accession>
<keyword evidence="1" id="KW-0547">Nucleotide-binding</keyword>
<proteinExistence type="predicted"/>
<feature type="region of interest" description="Disordered" evidence="4">
    <location>
        <begin position="153"/>
        <end position="244"/>
    </location>
</feature>
<keyword evidence="2" id="KW-0067">ATP-binding</keyword>
<dbReference type="PANTHER" id="PTHR45629:SF7">
    <property type="entry name" value="DNA EXCISION REPAIR PROTEIN ERCC-6-RELATED"/>
    <property type="match status" value="1"/>
</dbReference>
<dbReference type="InterPro" id="IPR027417">
    <property type="entry name" value="P-loop_NTPase"/>
</dbReference>
<dbReference type="EMBL" id="JANBQB010000926">
    <property type="protein sequence ID" value="KAJ1972952.1"/>
    <property type="molecule type" value="Genomic_DNA"/>
</dbReference>
<gene>
    <name evidence="6" type="primary">rhp26_1</name>
    <name evidence="6" type="ORF">H4R34_005237</name>
</gene>
<evidence type="ECO:0000256" key="2">
    <source>
        <dbReference type="ARBA" id="ARBA00022840"/>
    </source>
</evidence>
<evidence type="ECO:0000259" key="5">
    <source>
        <dbReference type="PROSITE" id="PS51192"/>
    </source>
</evidence>
<dbReference type="GO" id="GO:0005524">
    <property type="term" value="F:ATP binding"/>
    <property type="evidence" value="ECO:0007669"/>
    <property type="project" value="InterPro"/>
</dbReference>
<keyword evidence="3" id="KW-0175">Coiled coil</keyword>
<feature type="domain" description="Helicase ATP-binding" evidence="5">
    <location>
        <begin position="331"/>
        <end position="600"/>
    </location>
</feature>
<dbReference type="InterPro" id="IPR000330">
    <property type="entry name" value="SNF2_N"/>
</dbReference>
<dbReference type="PANTHER" id="PTHR45629">
    <property type="entry name" value="SNF2/RAD54 FAMILY MEMBER"/>
    <property type="match status" value="1"/>
</dbReference>